<dbReference type="InterPro" id="IPR019853">
    <property type="entry name" value="GldB-like"/>
</dbReference>
<feature type="signal peptide" evidence="1">
    <location>
        <begin position="1"/>
        <end position="22"/>
    </location>
</feature>
<gene>
    <name evidence="2" type="ORF">GCM10023143_04380</name>
</gene>
<keyword evidence="2" id="KW-0449">Lipoprotein</keyword>
<sequence length="344" mass="38964">MKIKRHSAFRWLLLAVISGAAACHSPSAPDVSHIPMEVKIRRFDRDFLAIDTNRVAEGLAGLQQRYPLFLPIYLENILNYGPYPDTSGRLTQNVRGLLTAADIRALQDTVNAHFSDLHALQHQLESGFRYIRYYFPRFRAPEVITFISGLNNYGAITADSLLGIGLDMFLGKDFRPYTQLADPYPAYMLTQFEPVFIAADCFKVIGQQMFPPAGDRATLLDRMISAGKLLYFLEKVMPGDPATVRTGYSAQQLDWCRKNEQQLWQFFVQHDLLYRRDFQTSSRYMDPGPGPQDMPTGAPGGVGAWVGWQIVRRYMALHPDMALSQLMQMNDAAKLLGGAKYRPR</sequence>
<accession>A0ABP8FEU3</accession>
<protein>
    <submittedName>
        <fullName evidence="2">GldB family lipoprotein</fullName>
    </submittedName>
</protein>
<reference evidence="3" key="1">
    <citation type="journal article" date="2019" name="Int. J. Syst. Evol. Microbiol.">
        <title>The Global Catalogue of Microorganisms (GCM) 10K type strain sequencing project: providing services to taxonomists for standard genome sequencing and annotation.</title>
        <authorList>
            <consortium name="The Broad Institute Genomics Platform"/>
            <consortium name="The Broad Institute Genome Sequencing Center for Infectious Disease"/>
            <person name="Wu L."/>
            <person name="Ma J."/>
        </authorList>
    </citation>
    <scope>NUCLEOTIDE SEQUENCE [LARGE SCALE GENOMIC DNA]</scope>
    <source>
        <strain evidence="3">JCM 17664</strain>
    </source>
</reference>
<comment type="caution">
    <text evidence="2">The sequence shown here is derived from an EMBL/GenBank/DDBJ whole genome shotgun (WGS) entry which is preliminary data.</text>
</comment>
<dbReference type="Pfam" id="PF25594">
    <property type="entry name" value="GldB_lipo"/>
    <property type="match status" value="1"/>
</dbReference>
<dbReference type="PROSITE" id="PS51257">
    <property type="entry name" value="PROKAR_LIPOPROTEIN"/>
    <property type="match status" value="1"/>
</dbReference>
<evidence type="ECO:0000313" key="2">
    <source>
        <dbReference type="EMBL" id="GAA4302148.1"/>
    </source>
</evidence>
<name>A0ABP8FEU3_9BACT</name>
<organism evidence="2 3">
    <name type="scientific">Compostibacter hankyongensis</name>
    <dbReference type="NCBI Taxonomy" id="1007089"/>
    <lineage>
        <taxon>Bacteria</taxon>
        <taxon>Pseudomonadati</taxon>
        <taxon>Bacteroidota</taxon>
        <taxon>Chitinophagia</taxon>
        <taxon>Chitinophagales</taxon>
        <taxon>Chitinophagaceae</taxon>
        <taxon>Compostibacter</taxon>
    </lineage>
</organism>
<evidence type="ECO:0000313" key="3">
    <source>
        <dbReference type="Proteomes" id="UP001501207"/>
    </source>
</evidence>
<dbReference type="RefSeq" id="WP_344974615.1">
    <property type="nucleotide sequence ID" value="NZ_BAABFN010000001.1"/>
</dbReference>
<feature type="chain" id="PRO_5046455149" evidence="1">
    <location>
        <begin position="23"/>
        <end position="344"/>
    </location>
</feature>
<keyword evidence="1" id="KW-0732">Signal</keyword>
<keyword evidence="3" id="KW-1185">Reference proteome</keyword>
<proteinExistence type="predicted"/>
<dbReference type="Proteomes" id="UP001501207">
    <property type="component" value="Unassembled WGS sequence"/>
</dbReference>
<dbReference type="EMBL" id="BAABFN010000001">
    <property type="protein sequence ID" value="GAA4302148.1"/>
    <property type="molecule type" value="Genomic_DNA"/>
</dbReference>
<evidence type="ECO:0000256" key="1">
    <source>
        <dbReference type="SAM" id="SignalP"/>
    </source>
</evidence>